<sequence>MEEVDMNHTKAVPALRELNNRVGHYLDRALSGIALVAVHEAGTLRGHWTDVDVRFRVARRARDAGELIRDQIDLLPESRNRMARDQRVRRELWRGVVKDFSAQVAETET</sequence>
<organism evidence="1 2">
    <name type="scientific">Stenotrophobium rhamnosiphilum</name>
    <dbReference type="NCBI Taxonomy" id="2029166"/>
    <lineage>
        <taxon>Bacteria</taxon>
        <taxon>Pseudomonadati</taxon>
        <taxon>Pseudomonadota</taxon>
        <taxon>Gammaproteobacteria</taxon>
        <taxon>Nevskiales</taxon>
        <taxon>Nevskiaceae</taxon>
        <taxon>Stenotrophobium</taxon>
    </lineage>
</organism>
<dbReference type="EMBL" id="QANS01000001">
    <property type="protein sequence ID" value="PTU32607.1"/>
    <property type="molecule type" value="Genomic_DNA"/>
</dbReference>
<evidence type="ECO:0000313" key="2">
    <source>
        <dbReference type="Proteomes" id="UP000244248"/>
    </source>
</evidence>
<dbReference type="Proteomes" id="UP000244248">
    <property type="component" value="Unassembled WGS sequence"/>
</dbReference>
<proteinExistence type="predicted"/>
<dbReference type="AlphaFoldDB" id="A0A2T5MJ50"/>
<protein>
    <submittedName>
        <fullName evidence="1">Uncharacterized protein</fullName>
    </submittedName>
</protein>
<keyword evidence="2" id="KW-1185">Reference proteome</keyword>
<evidence type="ECO:0000313" key="1">
    <source>
        <dbReference type="EMBL" id="PTU32607.1"/>
    </source>
</evidence>
<name>A0A2T5MJ50_9GAMM</name>
<reference evidence="1 2" key="1">
    <citation type="submission" date="2018-04" db="EMBL/GenBank/DDBJ databases">
        <title>Novel species isolated from glacier.</title>
        <authorList>
            <person name="Liu Q."/>
            <person name="Xin Y.-H."/>
        </authorList>
    </citation>
    <scope>NUCLEOTIDE SEQUENCE [LARGE SCALE GENOMIC DNA]</scope>
    <source>
        <strain evidence="1 2">GT1R17</strain>
    </source>
</reference>
<gene>
    <name evidence="1" type="ORF">CJD38_00320</name>
</gene>
<comment type="caution">
    <text evidence="1">The sequence shown here is derived from an EMBL/GenBank/DDBJ whole genome shotgun (WGS) entry which is preliminary data.</text>
</comment>
<accession>A0A2T5MJ50</accession>